<dbReference type="Proteomes" id="UP001634394">
    <property type="component" value="Unassembled WGS sequence"/>
</dbReference>
<feature type="signal peptide" evidence="1">
    <location>
        <begin position="1"/>
        <end position="20"/>
    </location>
</feature>
<evidence type="ECO:0000313" key="3">
    <source>
        <dbReference type="Proteomes" id="UP001634394"/>
    </source>
</evidence>
<evidence type="ECO:0000313" key="2">
    <source>
        <dbReference type="EMBL" id="KAL3885357.1"/>
    </source>
</evidence>
<keyword evidence="3" id="KW-1185">Reference proteome</keyword>
<accession>A0ABD3XGZ6</accession>
<evidence type="ECO:0000256" key="1">
    <source>
        <dbReference type="SAM" id="SignalP"/>
    </source>
</evidence>
<keyword evidence="1" id="KW-0732">Signal</keyword>
<comment type="caution">
    <text evidence="2">The sequence shown here is derived from an EMBL/GenBank/DDBJ whole genome shotgun (WGS) entry which is preliminary data.</text>
</comment>
<proteinExistence type="predicted"/>
<protein>
    <recommendedName>
        <fullName evidence="4">Secreted protein</fullName>
    </recommendedName>
</protein>
<feature type="chain" id="PRO_5044833065" description="Secreted protein" evidence="1">
    <location>
        <begin position="21"/>
        <end position="97"/>
    </location>
</feature>
<reference evidence="2 3" key="1">
    <citation type="submission" date="2024-11" db="EMBL/GenBank/DDBJ databases">
        <title>Chromosome-level genome assembly of the freshwater bivalve Anodonta woodiana.</title>
        <authorList>
            <person name="Chen X."/>
        </authorList>
    </citation>
    <scope>NUCLEOTIDE SEQUENCE [LARGE SCALE GENOMIC DNA]</scope>
    <source>
        <strain evidence="2">MN2024</strain>
        <tissue evidence="2">Gills</tissue>
    </source>
</reference>
<organism evidence="2 3">
    <name type="scientific">Sinanodonta woodiana</name>
    <name type="common">Chinese pond mussel</name>
    <name type="synonym">Anodonta woodiana</name>
    <dbReference type="NCBI Taxonomy" id="1069815"/>
    <lineage>
        <taxon>Eukaryota</taxon>
        <taxon>Metazoa</taxon>
        <taxon>Spiralia</taxon>
        <taxon>Lophotrochozoa</taxon>
        <taxon>Mollusca</taxon>
        <taxon>Bivalvia</taxon>
        <taxon>Autobranchia</taxon>
        <taxon>Heteroconchia</taxon>
        <taxon>Palaeoheterodonta</taxon>
        <taxon>Unionida</taxon>
        <taxon>Unionoidea</taxon>
        <taxon>Unionidae</taxon>
        <taxon>Unioninae</taxon>
        <taxon>Sinanodonta</taxon>
    </lineage>
</organism>
<gene>
    <name evidence="2" type="ORF">ACJMK2_025428</name>
</gene>
<evidence type="ECO:0008006" key="4">
    <source>
        <dbReference type="Google" id="ProtNLM"/>
    </source>
</evidence>
<dbReference type="EMBL" id="JBJQND010000002">
    <property type="protein sequence ID" value="KAL3885357.1"/>
    <property type="molecule type" value="Genomic_DNA"/>
</dbReference>
<sequence length="97" mass="10824">MQLYLALFLVGLCLWENCIAICPDGTFSPLQCPLGVSFVCPEGYRSAYHCRNGRNPYGWGRWEGLYRCGRIQGTGQCPFGYICQDVEPTSTKIGICC</sequence>
<name>A0ABD3XGZ6_SINWO</name>
<dbReference type="AlphaFoldDB" id="A0ABD3XGZ6"/>